<evidence type="ECO:0000313" key="11">
    <source>
        <dbReference type="EMBL" id="THD20379.1"/>
    </source>
</evidence>
<dbReference type="GO" id="GO:0035091">
    <property type="term" value="F:phosphatidylinositol binding"/>
    <property type="evidence" value="ECO:0007669"/>
    <property type="project" value="InterPro"/>
</dbReference>
<comment type="subcellular location">
    <subcellularLocation>
        <location evidence="1">Endosome</location>
    </subcellularLocation>
</comment>
<organism evidence="11 12">
    <name type="scientific">Fasciola hepatica</name>
    <name type="common">Liver fluke</name>
    <dbReference type="NCBI Taxonomy" id="6192"/>
    <lineage>
        <taxon>Eukaryota</taxon>
        <taxon>Metazoa</taxon>
        <taxon>Spiralia</taxon>
        <taxon>Lophotrochozoa</taxon>
        <taxon>Platyhelminthes</taxon>
        <taxon>Trematoda</taxon>
        <taxon>Digenea</taxon>
        <taxon>Plagiorchiida</taxon>
        <taxon>Echinostomata</taxon>
        <taxon>Echinostomatoidea</taxon>
        <taxon>Fasciolidae</taxon>
        <taxon>Fasciola</taxon>
    </lineage>
</organism>
<dbReference type="EMBL" id="JXXN02004722">
    <property type="protein sequence ID" value="THD20379.1"/>
    <property type="molecule type" value="Genomic_DNA"/>
</dbReference>
<dbReference type="InterPro" id="IPR008942">
    <property type="entry name" value="ENTH_VHS"/>
</dbReference>
<feature type="domain" description="SH3" evidence="9">
    <location>
        <begin position="247"/>
        <end position="306"/>
    </location>
</feature>
<dbReference type="Gene3D" id="1.20.5.1940">
    <property type="match status" value="1"/>
</dbReference>
<dbReference type="Gene3D" id="2.30.30.40">
    <property type="entry name" value="SH3 Domains"/>
    <property type="match status" value="1"/>
</dbReference>
<dbReference type="PRINTS" id="PR00452">
    <property type="entry name" value="SH3DOMAIN"/>
</dbReference>
<reference evidence="11" key="1">
    <citation type="submission" date="2019-03" db="EMBL/GenBank/DDBJ databases">
        <title>Improved annotation for the trematode Fasciola hepatica.</title>
        <authorList>
            <person name="Choi Y.-J."/>
            <person name="Martin J."/>
            <person name="Mitreva M."/>
        </authorList>
    </citation>
    <scope>NUCLEOTIDE SEQUENCE [LARGE SCALE GENOMIC DNA]</scope>
</reference>
<accession>A0A4E0QY90</accession>
<evidence type="ECO:0000256" key="2">
    <source>
        <dbReference type="ARBA" id="ARBA00009666"/>
    </source>
</evidence>
<keyword evidence="5" id="KW-0967">Endosome</keyword>
<dbReference type="CDD" id="cd21388">
    <property type="entry name" value="GAT_STAM"/>
    <property type="match status" value="1"/>
</dbReference>
<dbReference type="PROSITE" id="PS50179">
    <property type="entry name" value="VHS"/>
    <property type="match status" value="1"/>
</dbReference>
<gene>
    <name evidence="11" type="ORF">D915_008972</name>
</gene>
<feature type="region of interest" description="Disordered" evidence="8">
    <location>
        <begin position="195"/>
        <end position="225"/>
    </location>
</feature>
<dbReference type="Pfam" id="PF00790">
    <property type="entry name" value="VHS"/>
    <property type="match status" value="1"/>
</dbReference>
<dbReference type="AlphaFoldDB" id="A0A4E0QY90"/>
<dbReference type="PROSITE" id="PS50330">
    <property type="entry name" value="UIM"/>
    <property type="match status" value="1"/>
</dbReference>
<dbReference type="SUPFAM" id="SSF50044">
    <property type="entry name" value="SH3-domain"/>
    <property type="match status" value="1"/>
</dbReference>
<comment type="similarity">
    <text evidence="2">Belongs to the STAM family.</text>
</comment>
<evidence type="ECO:0000256" key="4">
    <source>
        <dbReference type="ARBA" id="ARBA00022448"/>
    </source>
</evidence>
<dbReference type="PANTHER" id="PTHR45929">
    <property type="entry name" value="JAK PATHWAY SIGNAL TRANSDUCTION ADAPTOR MOLECULE"/>
    <property type="match status" value="1"/>
</dbReference>
<dbReference type="CDD" id="cd11820">
    <property type="entry name" value="SH3_STAM"/>
    <property type="match status" value="1"/>
</dbReference>
<evidence type="ECO:0000256" key="7">
    <source>
        <dbReference type="PROSITE-ProRule" id="PRU00192"/>
    </source>
</evidence>
<evidence type="ECO:0000256" key="3">
    <source>
        <dbReference type="ARBA" id="ARBA00022443"/>
    </source>
</evidence>
<feature type="domain" description="VHS" evidence="10">
    <location>
        <begin position="29"/>
        <end position="149"/>
    </location>
</feature>
<dbReference type="GO" id="GO:0033565">
    <property type="term" value="C:ESCRT-0 complex"/>
    <property type="evidence" value="ECO:0007669"/>
    <property type="project" value="TreeGrafter"/>
</dbReference>
<keyword evidence="4" id="KW-0813">Transport</keyword>
<name>A0A4E0QY90_FASHE</name>
<evidence type="ECO:0000256" key="8">
    <source>
        <dbReference type="SAM" id="MobiDB-lite"/>
    </source>
</evidence>
<dbReference type="InterPro" id="IPR036028">
    <property type="entry name" value="SH3-like_dom_sf"/>
</dbReference>
<dbReference type="GO" id="GO:0043130">
    <property type="term" value="F:ubiquitin binding"/>
    <property type="evidence" value="ECO:0007669"/>
    <property type="project" value="InterPro"/>
</dbReference>
<dbReference type="InterPro" id="IPR001452">
    <property type="entry name" value="SH3_domain"/>
</dbReference>
<protein>
    <submittedName>
        <fullName evidence="11">Signal transducing adaptor molecule</fullName>
    </submittedName>
</protein>
<dbReference type="Gene3D" id="1.25.40.90">
    <property type="match status" value="1"/>
</dbReference>
<feature type="non-terminal residue" evidence="11">
    <location>
        <position position="1"/>
    </location>
</feature>
<dbReference type="InterPro" id="IPR003903">
    <property type="entry name" value="UIM_dom"/>
</dbReference>
<dbReference type="Pfam" id="PF00018">
    <property type="entry name" value="SH3_1"/>
    <property type="match status" value="1"/>
</dbReference>
<evidence type="ECO:0000256" key="1">
    <source>
        <dbReference type="ARBA" id="ARBA00004177"/>
    </source>
</evidence>
<dbReference type="Proteomes" id="UP000230066">
    <property type="component" value="Unassembled WGS sequence"/>
</dbReference>
<comment type="caution">
    <text evidence="11">The sequence shown here is derived from an EMBL/GenBank/DDBJ whole genome shotgun (WGS) entry which is preliminary data.</text>
</comment>
<dbReference type="GO" id="GO:0043328">
    <property type="term" value="P:protein transport to vacuole involved in ubiquitin-dependent protein catabolic process via the multivesicular body sorting pathway"/>
    <property type="evidence" value="ECO:0007669"/>
    <property type="project" value="TreeGrafter"/>
</dbReference>
<evidence type="ECO:0000313" key="12">
    <source>
        <dbReference type="Proteomes" id="UP000230066"/>
    </source>
</evidence>
<dbReference type="SMART" id="SM00326">
    <property type="entry name" value="SH3"/>
    <property type="match status" value="1"/>
</dbReference>
<feature type="region of interest" description="Disordered" evidence="8">
    <location>
        <begin position="614"/>
        <end position="663"/>
    </location>
</feature>
<keyword evidence="6" id="KW-0653">Protein transport</keyword>
<feature type="region of interest" description="Disordered" evidence="8">
    <location>
        <begin position="585"/>
        <end position="604"/>
    </location>
</feature>
<evidence type="ECO:0000259" key="10">
    <source>
        <dbReference type="PROSITE" id="PS50179"/>
    </source>
</evidence>
<keyword evidence="12" id="KW-1185">Reference proteome</keyword>
<proteinExistence type="inferred from homology"/>
<dbReference type="PROSITE" id="PS50002">
    <property type="entry name" value="SH3"/>
    <property type="match status" value="1"/>
</dbReference>
<keyword evidence="3 7" id="KW-0728">SH3 domain</keyword>
<evidence type="ECO:0000259" key="9">
    <source>
        <dbReference type="PROSITE" id="PS50002"/>
    </source>
</evidence>
<sequence length="663" mass="71186">ILFQVRFPCWSLNHCASYYVLSLSLTEQCTSEKNTQDQWDLILRICEEYGSKEPKACLKAIGKRVFHKNPNVSIRAVTLLDACSKNCGKVFNRELASRDFSQLVKSRFANLQRIPSIKLTEVFEKWAEEFKSDSELALAASLYSWVKSEHGDIIKHLHEDRQVSKSGQVRQNAAKLQAKEEEELAQAIALSLKESENKPSARVTSPHAPAPPSLAQSGTSVSDRHQVSYPNFANGPTAQPAVSNVAVSKGRVRALYDFEAAEDNELTFKAGELIVLLDDSDENWWRGSNHRGEGLFPAQFVKRELEDSAVISPVAASAPESPITGSLAKTTVQLDAAKMDECLRLINMVDPTGEFRPDPPELAQLEVECNAMAPLVDPELEKVDKRVLMLSDLNQQLLDAFQMYHDLMSRPTLSQVPSGGTSTSAAGYYIPGQTTASYLGFYAGQTGSSTPYSGIRPDGLQPGGSYNTSITSHPYATATNTMFPSVSGPSTSMHFRQTGVAGTVPATTDTTGPDAAPTTAAAAMAGSVLGTGVTSGGLIPSGLSQSHQYYSMMPDCSVDPSLNASAMQAAASYAVPDPYTGRYANEPNMGSGAPVPTCEPESMRPPGLPSYAAATQQMHSGSGTQASNPYYYGYAPNPDNAVPDNGQQYTIGGVPAQPTNPIG</sequence>
<evidence type="ECO:0000256" key="5">
    <source>
        <dbReference type="ARBA" id="ARBA00022753"/>
    </source>
</evidence>
<dbReference type="SMART" id="SM00288">
    <property type="entry name" value="VHS"/>
    <property type="match status" value="1"/>
</dbReference>
<dbReference type="InterPro" id="IPR050670">
    <property type="entry name" value="STAM"/>
</dbReference>
<dbReference type="InterPro" id="IPR002014">
    <property type="entry name" value="VHS_dom"/>
</dbReference>
<dbReference type="PANTHER" id="PTHR45929:SF3">
    <property type="entry name" value="JAK PATHWAY SIGNAL TRANSDUCTION ADAPTOR MOLECULE"/>
    <property type="match status" value="1"/>
</dbReference>
<feature type="compositionally biased region" description="Polar residues" evidence="8">
    <location>
        <begin position="614"/>
        <end position="628"/>
    </location>
</feature>
<dbReference type="SUPFAM" id="SSF48464">
    <property type="entry name" value="ENTH/VHS domain"/>
    <property type="match status" value="1"/>
</dbReference>
<evidence type="ECO:0000256" key="6">
    <source>
        <dbReference type="ARBA" id="ARBA00022927"/>
    </source>
</evidence>